<protein>
    <recommendedName>
        <fullName evidence="4">Lysozyme inhibitor LprI N-terminal domain-containing protein</fullName>
    </recommendedName>
</protein>
<name>A0A1X6ZC01_9RHOB</name>
<evidence type="ECO:0008006" key="4">
    <source>
        <dbReference type="Google" id="ProtNLM"/>
    </source>
</evidence>
<dbReference type="EMBL" id="FWFK01000004">
    <property type="protein sequence ID" value="SLN47218.1"/>
    <property type="molecule type" value="Genomic_DNA"/>
</dbReference>
<evidence type="ECO:0000256" key="1">
    <source>
        <dbReference type="SAM" id="SignalP"/>
    </source>
</evidence>
<evidence type="ECO:0000313" key="3">
    <source>
        <dbReference type="Proteomes" id="UP000193570"/>
    </source>
</evidence>
<keyword evidence="3" id="KW-1185">Reference proteome</keyword>
<dbReference type="Proteomes" id="UP000193570">
    <property type="component" value="Unassembled WGS sequence"/>
</dbReference>
<accession>A0A1X6ZC01</accession>
<dbReference type="AlphaFoldDB" id="A0A1X6ZC01"/>
<feature type="chain" id="PRO_5012733445" description="Lysozyme inhibitor LprI N-terminal domain-containing protein" evidence="1">
    <location>
        <begin position="25"/>
        <end position="116"/>
    </location>
</feature>
<reference evidence="2 3" key="1">
    <citation type="submission" date="2017-03" db="EMBL/GenBank/DDBJ databases">
        <authorList>
            <person name="Afonso C.L."/>
            <person name="Miller P.J."/>
            <person name="Scott M.A."/>
            <person name="Spackman E."/>
            <person name="Goraichik I."/>
            <person name="Dimitrov K.M."/>
            <person name="Suarez D.L."/>
            <person name="Swayne D.E."/>
        </authorList>
    </citation>
    <scope>NUCLEOTIDE SEQUENCE [LARGE SCALE GENOMIC DNA]</scope>
    <source>
        <strain evidence="2 3">CECT 8625</strain>
    </source>
</reference>
<evidence type="ECO:0000313" key="2">
    <source>
        <dbReference type="EMBL" id="SLN47218.1"/>
    </source>
</evidence>
<sequence>MRRRARAALLGPVPALLAATLASADPADTAAARCAALWEGYARYADLSAYLDGAAAARADARRYRDRAVRETGDADAVDAYIARTAPDRVRMIDAAIHAGDRASREIFERALQRCP</sequence>
<dbReference type="OrthoDB" id="7856615at2"/>
<dbReference type="RefSeq" id="WP_085792002.1">
    <property type="nucleotide sequence ID" value="NZ_FWFK01000004.1"/>
</dbReference>
<proteinExistence type="predicted"/>
<feature type="signal peptide" evidence="1">
    <location>
        <begin position="1"/>
        <end position="24"/>
    </location>
</feature>
<organism evidence="2 3">
    <name type="scientific">Roseivivax jejudonensis</name>
    <dbReference type="NCBI Taxonomy" id="1529041"/>
    <lineage>
        <taxon>Bacteria</taxon>
        <taxon>Pseudomonadati</taxon>
        <taxon>Pseudomonadota</taxon>
        <taxon>Alphaproteobacteria</taxon>
        <taxon>Rhodobacterales</taxon>
        <taxon>Roseobacteraceae</taxon>
        <taxon>Roseivivax</taxon>
    </lineage>
</organism>
<keyword evidence="1" id="KW-0732">Signal</keyword>
<gene>
    <name evidence="2" type="ORF">ROJ8625_02293</name>
</gene>